<dbReference type="AlphaFoldDB" id="A0A8R7R5I6"/>
<reference evidence="2" key="3">
    <citation type="submission" date="2022-06" db="UniProtKB">
        <authorList>
            <consortium name="EnsemblPlants"/>
        </authorList>
    </citation>
    <scope>IDENTIFICATION</scope>
</reference>
<organism evidence="2 3">
    <name type="scientific">Triticum urartu</name>
    <name type="common">Red wild einkorn</name>
    <name type="synonym">Crithodium urartu</name>
    <dbReference type="NCBI Taxonomy" id="4572"/>
    <lineage>
        <taxon>Eukaryota</taxon>
        <taxon>Viridiplantae</taxon>
        <taxon>Streptophyta</taxon>
        <taxon>Embryophyta</taxon>
        <taxon>Tracheophyta</taxon>
        <taxon>Spermatophyta</taxon>
        <taxon>Magnoliopsida</taxon>
        <taxon>Liliopsida</taxon>
        <taxon>Poales</taxon>
        <taxon>Poaceae</taxon>
        <taxon>BOP clade</taxon>
        <taxon>Pooideae</taxon>
        <taxon>Triticodae</taxon>
        <taxon>Triticeae</taxon>
        <taxon>Triticinae</taxon>
        <taxon>Triticum</taxon>
    </lineage>
</organism>
<dbReference type="Proteomes" id="UP000015106">
    <property type="component" value="Chromosome 7"/>
</dbReference>
<protein>
    <submittedName>
        <fullName evidence="2">Uncharacterized protein</fullName>
    </submittedName>
</protein>
<accession>A0A8R7R5I6</accession>
<name>A0A8R7R5I6_TRIUA</name>
<sequence length="94" mass="10508">KQDHADRRQPSRAGSHADHPQSHPLPIDRSPSLDPRRSSTSSSRRGSAAEAPKQFTVITLGRSTTHHLTTRTVATAVPRSAWKTEYEAEEQHQY</sequence>
<dbReference type="Gramene" id="TuG1812G0700003316.01.T02">
    <property type="protein sequence ID" value="TuG1812G0700003316.01.T02"/>
    <property type="gene ID" value="TuG1812G0700003316.01"/>
</dbReference>
<dbReference type="EnsemblPlants" id="TuG1812G0700003316.01.T02">
    <property type="protein sequence ID" value="TuG1812G0700003316.01.T02"/>
    <property type="gene ID" value="TuG1812G0700003316.01"/>
</dbReference>
<keyword evidence="3" id="KW-1185">Reference proteome</keyword>
<feature type="compositionally biased region" description="Low complexity" evidence="1">
    <location>
        <begin position="29"/>
        <end position="46"/>
    </location>
</feature>
<evidence type="ECO:0000256" key="1">
    <source>
        <dbReference type="SAM" id="MobiDB-lite"/>
    </source>
</evidence>
<feature type="region of interest" description="Disordered" evidence="1">
    <location>
        <begin position="1"/>
        <end position="63"/>
    </location>
</feature>
<reference evidence="2" key="2">
    <citation type="submission" date="2018-03" db="EMBL/GenBank/DDBJ databases">
        <title>The Triticum urartu genome reveals the dynamic nature of wheat genome evolution.</title>
        <authorList>
            <person name="Ling H."/>
            <person name="Ma B."/>
            <person name="Shi X."/>
            <person name="Liu H."/>
            <person name="Dong L."/>
            <person name="Sun H."/>
            <person name="Cao Y."/>
            <person name="Gao Q."/>
            <person name="Zheng S."/>
            <person name="Li Y."/>
            <person name="Yu Y."/>
            <person name="Du H."/>
            <person name="Qi M."/>
            <person name="Li Y."/>
            <person name="Yu H."/>
            <person name="Cui Y."/>
            <person name="Wang N."/>
            <person name="Chen C."/>
            <person name="Wu H."/>
            <person name="Zhao Y."/>
            <person name="Zhang J."/>
            <person name="Li Y."/>
            <person name="Zhou W."/>
            <person name="Zhang B."/>
            <person name="Hu W."/>
            <person name="Eijk M."/>
            <person name="Tang J."/>
            <person name="Witsenboer H."/>
            <person name="Zhao S."/>
            <person name="Li Z."/>
            <person name="Zhang A."/>
            <person name="Wang D."/>
            <person name="Liang C."/>
        </authorList>
    </citation>
    <scope>NUCLEOTIDE SEQUENCE [LARGE SCALE GENOMIC DNA]</scope>
    <source>
        <strain evidence="2">cv. G1812</strain>
    </source>
</reference>
<reference evidence="3" key="1">
    <citation type="journal article" date="2013" name="Nature">
        <title>Draft genome of the wheat A-genome progenitor Triticum urartu.</title>
        <authorList>
            <person name="Ling H.Q."/>
            <person name="Zhao S."/>
            <person name="Liu D."/>
            <person name="Wang J."/>
            <person name="Sun H."/>
            <person name="Zhang C."/>
            <person name="Fan H."/>
            <person name="Li D."/>
            <person name="Dong L."/>
            <person name="Tao Y."/>
            <person name="Gao C."/>
            <person name="Wu H."/>
            <person name="Li Y."/>
            <person name="Cui Y."/>
            <person name="Guo X."/>
            <person name="Zheng S."/>
            <person name="Wang B."/>
            <person name="Yu K."/>
            <person name="Liang Q."/>
            <person name="Yang W."/>
            <person name="Lou X."/>
            <person name="Chen J."/>
            <person name="Feng M."/>
            <person name="Jian J."/>
            <person name="Zhang X."/>
            <person name="Luo G."/>
            <person name="Jiang Y."/>
            <person name="Liu J."/>
            <person name="Wang Z."/>
            <person name="Sha Y."/>
            <person name="Zhang B."/>
            <person name="Wu H."/>
            <person name="Tang D."/>
            <person name="Shen Q."/>
            <person name="Xue P."/>
            <person name="Zou S."/>
            <person name="Wang X."/>
            <person name="Liu X."/>
            <person name="Wang F."/>
            <person name="Yang Y."/>
            <person name="An X."/>
            <person name="Dong Z."/>
            <person name="Zhang K."/>
            <person name="Zhang X."/>
            <person name="Luo M.C."/>
            <person name="Dvorak J."/>
            <person name="Tong Y."/>
            <person name="Wang J."/>
            <person name="Yang H."/>
            <person name="Li Z."/>
            <person name="Wang D."/>
            <person name="Zhang A."/>
            <person name="Wang J."/>
        </authorList>
    </citation>
    <scope>NUCLEOTIDE SEQUENCE</scope>
    <source>
        <strain evidence="3">cv. G1812</strain>
    </source>
</reference>
<evidence type="ECO:0000313" key="2">
    <source>
        <dbReference type="EnsemblPlants" id="TuG1812G0700003316.01.T02"/>
    </source>
</evidence>
<evidence type="ECO:0000313" key="3">
    <source>
        <dbReference type="Proteomes" id="UP000015106"/>
    </source>
</evidence>
<proteinExistence type="predicted"/>
<feature type="compositionally biased region" description="Basic and acidic residues" evidence="1">
    <location>
        <begin position="1"/>
        <end position="21"/>
    </location>
</feature>